<dbReference type="EMBL" id="KB096324">
    <property type="protein sequence ID" value="ESO06359.1"/>
    <property type="molecule type" value="Genomic_DNA"/>
</dbReference>
<dbReference type="PANTHER" id="PTHR13217">
    <property type="entry name" value="PLECKSTRIN HOMOLOGY DOMAIN-CONTAINING FAMILY G MEMBER 7"/>
    <property type="match status" value="1"/>
</dbReference>
<feature type="region of interest" description="Disordered" evidence="1">
    <location>
        <begin position="302"/>
        <end position="333"/>
    </location>
</feature>
<dbReference type="GO" id="GO:0043542">
    <property type="term" value="P:endothelial cell migration"/>
    <property type="evidence" value="ECO:0000318"/>
    <property type="project" value="GO_Central"/>
</dbReference>
<dbReference type="GO" id="GO:0030424">
    <property type="term" value="C:axon"/>
    <property type="evidence" value="ECO:0000318"/>
    <property type="project" value="GO_Central"/>
</dbReference>
<dbReference type="GO" id="GO:0005886">
    <property type="term" value="C:plasma membrane"/>
    <property type="evidence" value="ECO:0000318"/>
    <property type="project" value="GO_Central"/>
</dbReference>
<dbReference type="PROSITE" id="PS50003">
    <property type="entry name" value="PH_DOMAIN"/>
    <property type="match status" value="1"/>
</dbReference>
<gene>
    <name evidence="4" type="primary">20198779</name>
    <name evidence="3" type="ORF">HELRODRAFT_160526</name>
</gene>
<dbReference type="SMART" id="SM00233">
    <property type="entry name" value="PH"/>
    <property type="match status" value="1"/>
</dbReference>
<feature type="compositionally biased region" description="Low complexity" evidence="1">
    <location>
        <begin position="306"/>
        <end position="329"/>
    </location>
</feature>
<dbReference type="InParanoid" id="T1EQC9"/>
<organism evidence="4 5">
    <name type="scientific">Helobdella robusta</name>
    <name type="common">Californian leech</name>
    <dbReference type="NCBI Taxonomy" id="6412"/>
    <lineage>
        <taxon>Eukaryota</taxon>
        <taxon>Metazoa</taxon>
        <taxon>Spiralia</taxon>
        <taxon>Lophotrochozoa</taxon>
        <taxon>Annelida</taxon>
        <taxon>Clitellata</taxon>
        <taxon>Hirudinea</taxon>
        <taxon>Rhynchobdellida</taxon>
        <taxon>Glossiphoniidae</taxon>
        <taxon>Helobdella</taxon>
    </lineage>
</organism>
<reference evidence="5" key="1">
    <citation type="submission" date="2012-12" db="EMBL/GenBank/DDBJ databases">
        <authorList>
            <person name="Hellsten U."/>
            <person name="Grimwood J."/>
            <person name="Chapman J.A."/>
            <person name="Shapiro H."/>
            <person name="Aerts A."/>
            <person name="Otillar R.P."/>
            <person name="Terry A.Y."/>
            <person name="Boore J.L."/>
            <person name="Simakov O."/>
            <person name="Marletaz F."/>
            <person name="Cho S.-J."/>
            <person name="Edsinger-Gonzales E."/>
            <person name="Havlak P."/>
            <person name="Kuo D.-H."/>
            <person name="Larsson T."/>
            <person name="Lv J."/>
            <person name="Arendt D."/>
            <person name="Savage R."/>
            <person name="Osoegawa K."/>
            <person name="de Jong P."/>
            <person name="Lindberg D.R."/>
            <person name="Seaver E.C."/>
            <person name="Weisblat D.A."/>
            <person name="Putnam N.H."/>
            <person name="Grigoriev I.V."/>
            <person name="Rokhsar D.S."/>
        </authorList>
    </citation>
    <scope>NUCLEOTIDE SEQUENCE</scope>
</reference>
<feature type="region of interest" description="Disordered" evidence="1">
    <location>
        <begin position="379"/>
        <end position="413"/>
    </location>
</feature>
<keyword evidence="5" id="KW-1185">Reference proteome</keyword>
<accession>T1EQC9</accession>
<evidence type="ECO:0000259" key="2">
    <source>
        <dbReference type="PROSITE" id="PS50003"/>
    </source>
</evidence>
<dbReference type="GO" id="GO:0030139">
    <property type="term" value="C:endocytic vesicle"/>
    <property type="evidence" value="ECO:0000318"/>
    <property type="project" value="GO_Central"/>
</dbReference>
<evidence type="ECO:0000256" key="1">
    <source>
        <dbReference type="SAM" id="MobiDB-lite"/>
    </source>
</evidence>
<evidence type="ECO:0000313" key="5">
    <source>
        <dbReference type="Proteomes" id="UP000015101"/>
    </source>
</evidence>
<dbReference type="Gene3D" id="2.30.29.30">
    <property type="entry name" value="Pleckstrin-homology domain (PH domain)/Phosphotyrosine-binding domain (PTB)"/>
    <property type="match status" value="1"/>
</dbReference>
<name>T1EQC9_HELRO</name>
<dbReference type="EnsemblMetazoa" id="HelroT160526">
    <property type="protein sequence ID" value="HelroP160526"/>
    <property type="gene ID" value="HelroG160526"/>
</dbReference>
<dbReference type="EMBL" id="AMQM01000614">
    <property type="status" value="NOT_ANNOTATED_CDS"/>
    <property type="molecule type" value="Genomic_DNA"/>
</dbReference>
<dbReference type="SUPFAM" id="SSF50729">
    <property type="entry name" value="PH domain-like"/>
    <property type="match status" value="1"/>
</dbReference>
<proteinExistence type="predicted"/>
<dbReference type="AlphaFoldDB" id="T1EQC9"/>
<feature type="compositionally biased region" description="Low complexity" evidence="1">
    <location>
        <begin position="175"/>
        <end position="190"/>
    </location>
</feature>
<feature type="compositionally biased region" description="Low complexity" evidence="1">
    <location>
        <begin position="154"/>
        <end position="168"/>
    </location>
</feature>
<dbReference type="InterPro" id="IPR001849">
    <property type="entry name" value="PH_domain"/>
</dbReference>
<sequence>MLSRQPCEKILTNPKRRLLHEGPMLLMETSKTTDMYLFLFDDILLLTKVKKPPRKRSTNLENLNPYLSRNLQTEGLSFVVHRQPLALDRFTVHNVSTADAAANSLKHAFVIVQISRFQQILSLYTLQAYSEPAKMQWLHMLQSSQEKYRENLKKISQQNSQQNSQQKQAATSPLSSSSSSNINSANNINNLMDSNGNSNITFVFYHKDLDSPVSNAHAVKDNFHLTPNFKNFDDTHNHNGNNLFCNNNYLLKRCSSPGDVALFAVPRKNEDTSLVKSSQNCKQENKNGSTPTHQILEEEENKLHHQQPNEQQQVLQEQQKQQQHQPENNSNVELTVTTVEDDGSNTYDLYFNFISQRQHILQQTAQHQQSVCNKIQINNPNSFLSLPNSNKNVRDEEGDETDEDKHSGTYDDANNNSFNQCNLLKSNIANSCMTNLRFSNPNTPNFKNYQGPFNISQQRTTAFHKYLPASNMSNSNNITNCNIINNSSINNRLKSNSLRSKTRPTSLYSKRRTQLKAIREKSLSIDLPNPPATFSVLSSHPNKSNKSSFDDDHCKASISNVPKITSRDDNTHNLHIQTDDEVDDLGKNLNNRYLQKTGQKLSSHANPKKLQREDNYDAPNKTTCNYMVNNLAASNNQQYKNNFNNNNNINTPNQLINNITYINNNTQKCNDDSGNFKNISMKN</sequence>
<feature type="region of interest" description="Disordered" evidence="1">
    <location>
        <begin position="151"/>
        <end position="190"/>
    </location>
</feature>
<dbReference type="InterPro" id="IPR011993">
    <property type="entry name" value="PH-like_dom_sf"/>
</dbReference>
<dbReference type="OrthoDB" id="5585231at2759"/>
<reference evidence="3 5" key="2">
    <citation type="journal article" date="2013" name="Nature">
        <title>Insights into bilaterian evolution from three spiralian genomes.</title>
        <authorList>
            <person name="Simakov O."/>
            <person name="Marletaz F."/>
            <person name="Cho S.J."/>
            <person name="Edsinger-Gonzales E."/>
            <person name="Havlak P."/>
            <person name="Hellsten U."/>
            <person name="Kuo D.H."/>
            <person name="Larsson T."/>
            <person name="Lv J."/>
            <person name="Arendt D."/>
            <person name="Savage R."/>
            <person name="Osoegawa K."/>
            <person name="de Jong P."/>
            <person name="Grimwood J."/>
            <person name="Chapman J.A."/>
            <person name="Shapiro H."/>
            <person name="Aerts A."/>
            <person name="Otillar R.P."/>
            <person name="Terry A.Y."/>
            <person name="Boore J.L."/>
            <person name="Grigoriev I.V."/>
            <person name="Lindberg D.R."/>
            <person name="Seaver E.C."/>
            <person name="Weisblat D.A."/>
            <person name="Putnam N.H."/>
            <person name="Rokhsar D.S."/>
        </authorList>
    </citation>
    <scope>NUCLEOTIDE SEQUENCE</scope>
</reference>
<dbReference type="KEGG" id="hro:HELRODRAFT_160526"/>
<feature type="region of interest" description="Disordered" evidence="1">
    <location>
        <begin position="598"/>
        <end position="618"/>
    </location>
</feature>
<feature type="compositionally biased region" description="Low complexity" evidence="1">
    <location>
        <begin position="379"/>
        <end position="391"/>
    </location>
</feature>
<dbReference type="InterPro" id="IPR040181">
    <property type="entry name" value="PKHG5/7"/>
</dbReference>
<dbReference type="GO" id="GO:0007266">
    <property type="term" value="P:Rho protein signal transduction"/>
    <property type="evidence" value="ECO:0000318"/>
    <property type="project" value="GO_Central"/>
</dbReference>
<dbReference type="Pfam" id="PF16652">
    <property type="entry name" value="PH_13"/>
    <property type="match status" value="1"/>
</dbReference>
<feature type="domain" description="PH" evidence="2">
    <location>
        <begin position="17"/>
        <end position="146"/>
    </location>
</feature>
<dbReference type="eggNOG" id="KOG3521">
    <property type="taxonomic scope" value="Eukaryota"/>
</dbReference>
<dbReference type="Proteomes" id="UP000015101">
    <property type="component" value="Unassembled WGS sequence"/>
</dbReference>
<protein>
    <recommendedName>
        <fullName evidence="2">PH domain-containing protein</fullName>
    </recommendedName>
</protein>
<dbReference type="HOGENOM" id="CLU_402963_0_0_1"/>
<dbReference type="CTD" id="20198779"/>
<dbReference type="STRING" id="6412.T1EQC9"/>
<reference evidence="4" key="3">
    <citation type="submission" date="2015-06" db="UniProtKB">
        <authorList>
            <consortium name="EnsemblMetazoa"/>
        </authorList>
    </citation>
    <scope>IDENTIFICATION</scope>
</reference>
<dbReference type="GeneID" id="20198779"/>
<dbReference type="RefSeq" id="XP_009015727.1">
    <property type="nucleotide sequence ID" value="XM_009017479.1"/>
</dbReference>
<evidence type="ECO:0000313" key="4">
    <source>
        <dbReference type="EnsemblMetazoa" id="HelroP160526"/>
    </source>
</evidence>
<dbReference type="PANTHER" id="PTHR13217:SF11">
    <property type="entry name" value="PLECKSTRIN HOMOLOGY DOMAIN-CONTAINING FAMILY G MEMBER 5"/>
    <property type="match status" value="1"/>
</dbReference>
<evidence type="ECO:0000313" key="3">
    <source>
        <dbReference type="EMBL" id="ESO06359.1"/>
    </source>
</evidence>